<evidence type="ECO:0000256" key="2">
    <source>
        <dbReference type="ARBA" id="ARBA00022692"/>
    </source>
</evidence>
<dbReference type="Gene3D" id="1.20.1510.10">
    <property type="entry name" value="Cation efflux protein transmembrane domain"/>
    <property type="match status" value="1"/>
</dbReference>
<evidence type="ECO:0000313" key="7">
    <source>
        <dbReference type="EMBL" id="PID56699.1"/>
    </source>
</evidence>
<keyword evidence="4 5" id="KW-0472">Membrane</keyword>
<comment type="caution">
    <text evidence="7">The sequence shown here is derived from an EMBL/GenBank/DDBJ whole genome shotgun (WGS) entry which is preliminary data.</text>
</comment>
<keyword evidence="2 5" id="KW-0812">Transmembrane</keyword>
<reference evidence="7 8" key="1">
    <citation type="submission" date="2017-10" db="EMBL/GenBank/DDBJ databases">
        <title>Novel microbial diversity and functional potential in the marine mammal oral microbiome.</title>
        <authorList>
            <person name="Dudek N.K."/>
            <person name="Sun C.L."/>
            <person name="Burstein D."/>
            <person name="Kantor R.S."/>
            <person name="Aliaga Goltsman D.S."/>
            <person name="Bik E.M."/>
            <person name="Thomas B.C."/>
            <person name="Banfield J.F."/>
            <person name="Relman D.A."/>
        </authorList>
    </citation>
    <scope>NUCLEOTIDE SEQUENCE [LARGE SCALE GENOMIC DNA]</scope>
    <source>
        <strain evidence="7">DOLZORAL124_49_17</strain>
    </source>
</reference>
<evidence type="ECO:0000256" key="3">
    <source>
        <dbReference type="ARBA" id="ARBA00022989"/>
    </source>
</evidence>
<keyword evidence="3 5" id="KW-1133">Transmembrane helix</keyword>
<evidence type="ECO:0000259" key="6">
    <source>
        <dbReference type="Pfam" id="PF01545"/>
    </source>
</evidence>
<dbReference type="InterPro" id="IPR027469">
    <property type="entry name" value="Cation_efflux_TMD_sf"/>
</dbReference>
<feature type="non-terminal residue" evidence="7">
    <location>
        <position position="70"/>
    </location>
</feature>
<comment type="subcellular location">
    <subcellularLocation>
        <location evidence="1">Membrane</location>
        <topology evidence="1">Multi-pass membrane protein</topology>
    </subcellularLocation>
</comment>
<dbReference type="SUPFAM" id="SSF161111">
    <property type="entry name" value="Cation efflux protein transmembrane domain-like"/>
    <property type="match status" value="1"/>
</dbReference>
<evidence type="ECO:0000256" key="1">
    <source>
        <dbReference type="ARBA" id="ARBA00004141"/>
    </source>
</evidence>
<dbReference type="GO" id="GO:0016020">
    <property type="term" value="C:membrane"/>
    <property type="evidence" value="ECO:0007669"/>
    <property type="project" value="UniProtKB-SubCell"/>
</dbReference>
<protein>
    <submittedName>
        <fullName evidence="7">Cation transporter</fullName>
    </submittedName>
</protein>
<dbReference type="AlphaFoldDB" id="A0A2G6E3P6"/>
<dbReference type="Pfam" id="PF01545">
    <property type="entry name" value="Cation_efflux"/>
    <property type="match status" value="1"/>
</dbReference>
<name>A0A2G6E3P6_9BACT</name>
<dbReference type="InterPro" id="IPR058533">
    <property type="entry name" value="Cation_efflux_TM"/>
</dbReference>
<proteinExistence type="predicted"/>
<evidence type="ECO:0000256" key="4">
    <source>
        <dbReference type="ARBA" id="ARBA00023136"/>
    </source>
</evidence>
<sequence>MHIYKLNHWKHRHDYSVSNEKGKKRTQYVLALTAITMSVEIIAGSVYGSMALLADGWHMATHVAAFLITL</sequence>
<feature type="transmembrane region" description="Helical" evidence="5">
    <location>
        <begin position="28"/>
        <end position="50"/>
    </location>
</feature>
<accession>A0A2G6E3P6</accession>
<dbReference type="EMBL" id="PDPS01000032">
    <property type="protein sequence ID" value="PID56699.1"/>
    <property type="molecule type" value="Genomic_DNA"/>
</dbReference>
<gene>
    <name evidence="7" type="ORF">CSB45_10745</name>
</gene>
<feature type="domain" description="Cation efflux protein transmembrane" evidence="6">
    <location>
        <begin position="28"/>
        <end position="70"/>
    </location>
</feature>
<evidence type="ECO:0000256" key="5">
    <source>
        <dbReference type="SAM" id="Phobius"/>
    </source>
</evidence>
<organism evidence="7 8">
    <name type="scientific">candidate division KSB3 bacterium</name>
    <dbReference type="NCBI Taxonomy" id="2044937"/>
    <lineage>
        <taxon>Bacteria</taxon>
        <taxon>candidate division KSB3</taxon>
    </lineage>
</organism>
<dbReference type="Proteomes" id="UP000229740">
    <property type="component" value="Unassembled WGS sequence"/>
</dbReference>
<evidence type="ECO:0000313" key="8">
    <source>
        <dbReference type="Proteomes" id="UP000229740"/>
    </source>
</evidence>